<proteinExistence type="predicted"/>
<dbReference type="RefSeq" id="WP_341695834.1">
    <property type="nucleotide sequence ID" value="NZ_JBBYHR010000002.1"/>
</dbReference>
<sequence length="211" mass="23848">MKKYIPYIVILILAILLLSSFRECNMRESISDKNLETLTDTVQHYTNRLGGQSAGIRTLQLDKAQLQKIIIDKDHQLAALTKEFAKVRAIVKFQTVTQFDTIGIVYKDSIPCVFERSGTTSDKWYSFGYEADQAGVKIDSFKTWTSANVITGTKRKWFLGEQTVRTDITLSNPHMAVSDITAAEVIIPSPWYRKWYVWLAVGAVGGFVIAK</sequence>
<dbReference type="InterPro" id="IPR046679">
    <property type="entry name" value="DUF6549"/>
</dbReference>
<protein>
    <submittedName>
        <fullName evidence="1">DUF6549 family protein</fullName>
    </submittedName>
</protein>
<organism evidence="1 2">
    <name type="scientific">Flavobacterium arundinis</name>
    <dbReference type="NCBI Taxonomy" id="3139143"/>
    <lineage>
        <taxon>Bacteria</taxon>
        <taxon>Pseudomonadati</taxon>
        <taxon>Bacteroidota</taxon>
        <taxon>Flavobacteriia</taxon>
        <taxon>Flavobacteriales</taxon>
        <taxon>Flavobacteriaceae</taxon>
        <taxon>Flavobacterium</taxon>
    </lineage>
</organism>
<name>A0ABU9HUW1_9FLAO</name>
<accession>A0ABU9HUW1</accession>
<evidence type="ECO:0000313" key="1">
    <source>
        <dbReference type="EMBL" id="MEL1243518.1"/>
    </source>
</evidence>
<evidence type="ECO:0000313" key="2">
    <source>
        <dbReference type="Proteomes" id="UP001464555"/>
    </source>
</evidence>
<dbReference type="Proteomes" id="UP001464555">
    <property type="component" value="Unassembled WGS sequence"/>
</dbReference>
<keyword evidence="2" id="KW-1185">Reference proteome</keyword>
<reference evidence="1 2" key="1">
    <citation type="submission" date="2024-04" db="EMBL/GenBank/DDBJ databases">
        <title>Flavobacterium sp. DGU11 16S ribosomal RNA gene Genome sequencing and assembly.</title>
        <authorList>
            <person name="Park S."/>
        </authorList>
    </citation>
    <scope>NUCLEOTIDE SEQUENCE [LARGE SCALE GENOMIC DNA]</scope>
    <source>
        <strain evidence="1 2">DGU11</strain>
    </source>
</reference>
<comment type="caution">
    <text evidence="1">The sequence shown here is derived from an EMBL/GenBank/DDBJ whole genome shotgun (WGS) entry which is preliminary data.</text>
</comment>
<dbReference type="EMBL" id="JBBYHR010000002">
    <property type="protein sequence ID" value="MEL1243518.1"/>
    <property type="molecule type" value="Genomic_DNA"/>
</dbReference>
<gene>
    <name evidence="1" type="ORF">AAEO56_04530</name>
</gene>
<dbReference type="Pfam" id="PF20186">
    <property type="entry name" value="DUF6549"/>
    <property type="match status" value="1"/>
</dbReference>